<dbReference type="GO" id="GO:0004693">
    <property type="term" value="F:cyclin-dependent protein serine/threonine kinase activity"/>
    <property type="evidence" value="ECO:0007669"/>
    <property type="project" value="UniProtKB-EC"/>
</dbReference>
<keyword evidence="5" id="KW-0808">Transferase</keyword>
<evidence type="ECO:0000256" key="5">
    <source>
        <dbReference type="ARBA" id="ARBA00022679"/>
    </source>
</evidence>
<dbReference type="GO" id="GO:0005634">
    <property type="term" value="C:nucleus"/>
    <property type="evidence" value="ECO:0007669"/>
    <property type="project" value="UniProtKB-SubCell"/>
</dbReference>
<keyword evidence="9" id="KW-0539">Nucleus</keyword>
<comment type="catalytic activity">
    <reaction evidence="10">
        <text>L-threonyl-[protein] + ATP = O-phospho-L-threonyl-[protein] + ADP + H(+)</text>
        <dbReference type="Rhea" id="RHEA:46608"/>
        <dbReference type="Rhea" id="RHEA-COMP:11060"/>
        <dbReference type="Rhea" id="RHEA-COMP:11605"/>
        <dbReference type="ChEBI" id="CHEBI:15378"/>
        <dbReference type="ChEBI" id="CHEBI:30013"/>
        <dbReference type="ChEBI" id="CHEBI:30616"/>
        <dbReference type="ChEBI" id="CHEBI:61977"/>
        <dbReference type="ChEBI" id="CHEBI:456216"/>
        <dbReference type="EC" id="2.7.11.22"/>
    </reaction>
</comment>
<dbReference type="InterPro" id="IPR000719">
    <property type="entry name" value="Prot_kinase_dom"/>
</dbReference>
<keyword evidence="8" id="KW-0067">ATP-binding</keyword>
<comment type="similarity">
    <text evidence="2">Belongs to the protein kinase superfamily. CMGC Ser/Thr protein kinase family. CDC2/CDKX subfamily.</text>
</comment>
<dbReference type="InterPro" id="IPR011009">
    <property type="entry name" value="Kinase-like_dom_sf"/>
</dbReference>
<dbReference type="PROSITE" id="PS50011">
    <property type="entry name" value="PROTEIN_KINASE_DOM"/>
    <property type="match status" value="1"/>
</dbReference>
<evidence type="ECO:0000259" key="13">
    <source>
        <dbReference type="PROSITE" id="PS50011"/>
    </source>
</evidence>
<name>A0A292PVN8_9PEZI</name>
<dbReference type="PANTHER" id="PTHR24056">
    <property type="entry name" value="CELL DIVISION PROTEIN KINASE"/>
    <property type="match status" value="1"/>
</dbReference>
<protein>
    <recommendedName>
        <fullName evidence="3">cyclin-dependent kinase</fullName>
        <ecNumber evidence="3">2.7.11.22</ecNumber>
    </recommendedName>
</protein>
<feature type="region of interest" description="Disordered" evidence="12">
    <location>
        <begin position="1"/>
        <end position="28"/>
    </location>
</feature>
<evidence type="ECO:0000256" key="12">
    <source>
        <dbReference type="SAM" id="MobiDB-lite"/>
    </source>
</evidence>
<feature type="compositionally biased region" description="Gly residues" evidence="12">
    <location>
        <begin position="411"/>
        <end position="425"/>
    </location>
</feature>
<evidence type="ECO:0000313" key="15">
    <source>
        <dbReference type="Proteomes" id="UP001412239"/>
    </source>
</evidence>
<dbReference type="PROSITE" id="PS00108">
    <property type="entry name" value="PROTEIN_KINASE_ST"/>
    <property type="match status" value="1"/>
</dbReference>
<dbReference type="EMBL" id="LN891028">
    <property type="protein sequence ID" value="CUS11204.1"/>
    <property type="molecule type" value="Genomic_DNA"/>
</dbReference>
<feature type="compositionally biased region" description="Basic and acidic residues" evidence="12">
    <location>
        <begin position="461"/>
        <end position="473"/>
    </location>
</feature>
<dbReference type="GO" id="GO:0005524">
    <property type="term" value="F:ATP binding"/>
    <property type="evidence" value="ECO:0007669"/>
    <property type="project" value="UniProtKB-KW"/>
</dbReference>
<organism evidence="14 15">
    <name type="scientific">Tuber aestivum</name>
    <name type="common">summer truffle</name>
    <dbReference type="NCBI Taxonomy" id="59557"/>
    <lineage>
        <taxon>Eukaryota</taxon>
        <taxon>Fungi</taxon>
        <taxon>Dikarya</taxon>
        <taxon>Ascomycota</taxon>
        <taxon>Pezizomycotina</taxon>
        <taxon>Pezizomycetes</taxon>
        <taxon>Pezizales</taxon>
        <taxon>Tuberaceae</taxon>
        <taxon>Tuber</taxon>
    </lineage>
</organism>
<feature type="compositionally biased region" description="Gly residues" evidence="12">
    <location>
        <begin position="581"/>
        <end position="597"/>
    </location>
</feature>
<dbReference type="Pfam" id="PF00069">
    <property type="entry name" value="Pkinase"/>
    <property type="match status" value="1"/>
</dbReference>
<evidence type="ECO:0000256" key="9">
    <source>
        <dbReference type="ARBA" id="ARBA00023242"/>
    </source>
</evidence>
<feature type="domain" description="Protein kinase" evidence="13">
    <location>
        <begin position="39"/>
        <end position="371"/>
    </location>
</feature>
<evidence type="ECO:0000256" key="3">
    <source>
        <dbReference type="ARBA" id="ARBA00012425"/>
    </source>
</evidence>
<dbReference type="InterPro" id="IPR050108">
    <property type="entry name" value="CDK"/>
</dbReference>
<evidence type="ECO:0000256" key="2">
    <source>
        <dbReference type="ARBA" id="ARBA00006485"/>
    </source>
</evidence>
<feature type="compositionally biased region" description="Basic and acidic residues" evidence="12">
    <location>
        <begin position="480"/>
        <end position="498"/>
    </location>
</feature>
<accession>A0A292PVN8</accession>
<dbReference type="FunFam" id="1.10.510.10:FF:000562">
    <property type="entry name" value="Serine/threonine-protein kinase bur1"/>
    <property type="match status" value="1"/>
</dbReference>
<proteinExistence type="inferred from homology"/>
<evidence type="ECO:0000256" key="10">
    <source>
        <dbReference type="ARBA" id="ARBA00047811"/>
    </source>
</evidence>
<dbReference type="EC" id="2.7.11.22" evidence="3"/>
<dbReference type="InterPro" id="IPR008271">
    <property type="entry name" value="Ser/Thr_kinase_AS"/>
</dbReference>
<evidence type="ECO:0000256" key="7">
    <source>
        <dbReference type="ARBA" id="ARBA00022777"/>
    </source>
</evidence>
<feature type="compositionally biased region" description="Basic and acidic residues" evidence="12">
    <location>
        <begin position="542"/>
        <end position="580"/>
    </location>
</feature>
<comment type="catalytic activity">
    <reaction evidence="11">
        <text>L-seryl-[protein] + ATP = O-phospho-L-seryl-[protein] + ADP + H(+)</text>
        <dbReference type="Rhea" id="RHEA:17989"/>
        <dbReference type="Rhea" id="RHEA-COMP:9863"/>
        <dbReference type="Rhea" id="RHEA-COMP:11604"/>
        <dbReference type="ChEBI" id="CHEBI:15378"/>
        <dbReference type="ChEBI" id="CHEBI:29999"/>
        <dbReference type="ChEBI" id="CHEBI:30616"/>
        <dbReference type="ChEBI" id="CHEBI:83421"/>
        <dbReference type="ChEBI" id="CHEBI:456216"/>
        <dbReference type="EC" id="2.7.11.22"/>
    </reaction>
</comment>
<keyword evidence="6" id="KW-0547">Nucleotide-binding</keyword>
<reference evidence="14" key="1">
    <citation type="submission" date="2015-10" db="EMBL/GenBank/DDBJ databases">
        <authorList>
            <person name="Regsiter A."/>
            <person name="william w."/>
        </authorList>
    </citation>
    <scope>NUCLEOTIDE SEQUENCE</scope>
    <source>
        <strain evidence="14">Montdore</strain>
    </source>
</reference>
<evidence type="ECO:0000256" key="8">
    <source>
        <dbReference type="ARBA" id="ARBA00022840"/>
    </source>
</evidence>
<keyword evidence="4" id="KW-0723">Serine/threonine-protein kinase</keyword>
<gene>
    <name evidence="14" type="ORF">GSTUAT00004703001</name>
</gene>
<feature type="region of interest" description="Disordered" evidence="12">
    <location>
        <begin position="402"/>
        <end position="618"/>
    </location>
</feature>
<keyword evidence="15" id="KW-1185">Reference proteome</keyword>
<keyword evidence="7" id="KW-0418">Kinase</keyword>
<feature type="compositionally biased region" description="Basic and acidic residues" evidence="12">
    <location>
        <begin position="602"/>
        <end position="611"/>
    </location>
</feature>
<dbReference type="SMART" id="SM00220">
    <property type="entry name" value="S_TKc"/>
    <property type="match status" value="1"/>
</dbReference>
<dbReference type="Gene3D" id="3.30.200.20">
    <property type="entry name" value="Phosphorylase Kinase, domain 1"/>
    <property type="match status" value="1"/>
</dbReference>
<evidence type="ECO:0000256" key="11">
    <source>
        <dbReference type="ARBA" id="ARBA00048367"/>
    </source>
</evidence>
<evidence type="ECO:0000256" key="6">
    <source>
        <dbReference type="ARBA" id="ARBA00022741"/>
    </source>
</evidence>
<dbReference type="Proteomes" id="UP001412239">
    <property type="component" value="Unassembled WGS sequence"/>
</dbReference>
<evidence type="ECO:0000313" key="14">
    <source>
        <dbReference type="EMBL" id="CUS11204.1"/>
    </source>
</evidence>
<dbReference type="PANTHER" id="PTHR24056:SF233">
    <property type="entry name" value="CYCLIN-DEPENDENT KINASE 9"/>
    <property type="match status" value="1"/>
</dbReference>
<dbReference type="Gene3D" id="1.10.510.10">
    <property type="entry name" value="Transferase(Phosphotransferase) domain 1"/>
    <property type="match status" value="1"/>
</dbReference>
<evidence type="ECO:0000256" key="1">
    <source>
        <dbReference type="ARBA" id="ARBA00004123"/>
    </source>
</evidence>
<dbReference type="SUPFAM" id="SSF56112">
    <property type="entry name" value="Protein kinase-like (PK-like)"/>
    <property type="match status" value="1"/>
</dbReference>
<evidence type="ECO:0000256" key="4">
    <source>
        <dbReference type="ARBA" id="ARBA00022527"/>
    </source>
</evidence>
<comment type="subcellular location">
    <subcellularLocation>
        <location evidence="1">Nucleus</location>
    </subcellularLocation>
</comment>
<dbReference type="AlphaFoldDB" id="A0A292PVN8"/>
<sequence>MTKRDSPGPSSSEPPRKRPLNIDANGKPRFRGCDSIKAYEILEKLGEGTFGGKGGGEGWSDWAGRERGSLAIIMMGPSSREVHKARHRSTHALVALKKILMHNAKEDGFPITSLREIKILKALSHKNIIRLMEMAVERKKERGPATRGTLYMVFPYMHHDLAGLLENPDVKFSEPQIKCYMIQLLEGTRYLHQNNILHRDMKAANLLIDNRGILQIADFGLARKFEEPVPVPGGGGGVADRDYTNCVVTRWYRPPELLLGERKYTSAIDLWGVGCVFAEMYRGRPILQGNTDIDQVIKIFQLCGSPTQKNMPGFDRLPGCEGVKSFGPFQRTLEAHYSSMGSAGVSLLSQLLKLDPQRRINAMDALKHEYFTADPLPANPSDLPSFEDSHELDRKKFRHQKAHLPPAPAGGTVGIGQDGAGGWSGRAGELPWANGTGAGPSRGGRPNNDPWANGGGQRYGRQHDNRMLPHDSRVPPGHRPGPDHRQWSRPGGLDHRELGLPPRPPQAGHMDREPRGPPPRANRGNGGGNVDTYIPSYGTGGPDDRRGTNRSRDWDRDRGDRDRGDRGDRGDRRDRGHDRGYNGGGGGGPGGGGGGGIQRRSSSRDRHREEPASNIYRR</sequence>